<dbReference type="Proteomes" id="UP000308768">
    <property type="component" value="Unassembled WGS sequence"/>
</dbReference>
<keyword evidence="3" id="KW-1185">Reference proteome</keyword>
<dbReference type="AlphaFoldDB" id="A0A4U0VED3"/>
<dbReference type="STRING" id="331657.A0A4U0VED3"/>
<accession>A0A4U0VED3</accession>
<feature type="compositionally biased region" description="Basic and acidic residues" evidence="1">
    <location>
        <begin position="261"/>
        <end position="270"/>
    </location>
</feature>
<dbReference type="EMBL" id="NAJN01002876">
    <property type="protein sequence ID" value="TKA47388.1"/>
    <property type="molecule type" value="Genomic_DNA"/>
</dbReference>
<evidence type="ECO:0000313" key="3">
    <source>
        <dbReference type="Proteomes" id="UP000308768"/>
    </source>
</evidence>
<comment type="caution">
    <text evidence="2">The sequence shown here is derived from an EMBL/GenBank/DDBJ whole genome shotgun (WGS) entry which is preliminary data.</text>
</comment>
<proteinExistence type="predicted"/>
<gene>
    <name evidence="2" type="ORF">B0A49_13534</name>
</gene>
<protein>
    <submittedName>
        <fullName evidence="2">Uncharacterized protein</fullName>
    </submittedName>
</protein>
<organism evidence="2 3">
    <name type="scientific">Cryomyces minteri</name>
    <dbReference type="NCBI Taxonomy" id="331657"/>
    <lineage>
        <taxon>Eukaryota</taxon>
        <taxon>Fungi</taxon>
        <taxon>Dikarya</taxon>
        <taxon>Ascomycota</taxon>
        <taxon>Pezizomycotina</taxon>
        <taxon>Dothideomycetes</taxon>
        <taxon>Dothideomycetes incertae sedis</taxon>
        <taxon>Cryomyces</taxon>
    </lineage>
</organism>
<feature type="region of interest" description="Disordered" evidence="1">
    <location>
        <begin position="307"/>
        <end position="346"/>
    </location>
</feature>
<reference evidence="2 3" key="1">
    <citation type="submission" date="2017-03" db="EMBL/GenBank/DDBJ databases">
        <title>Genomes of endolithic fungi from Antarctica.</title>
        <authorList>
            <person name="Coleine C."/>
            <person name="Masonjones S."/>
            <person name="Stajich J.E."/>
        </authorList>
    </citation>
    <scope>NUCLEOTIDE SEQUENCE [LARGE SCALE GENOMIC DNA]</scope>
    <source>
        <strain evidence="2 3">CCFEE 5187</strain>
    </source>
</reference>
<dbReference type="OrthoDB" id="3765049at2759"/>
<feature type="compositionally biased region" description="Polar residues" evidence="1">
    <location>
        <begin position="316"/>
        <end position="332"/>
    </location>
</feature>
<evidence type="ECO:0000313" key="2">
    <source>
        <dbReference type="EMBL" id="TKA47388.1"/>
    </source>
</evidence>
<sequence length="346" mass="38576">MMIPKDKPSFYLYGIGQSPDRLTLGTLVYDNYATLDRVCTFPRINGCFTTKTNRKFALGVEGVDLLHVSVDFGKSRSRIIRAENGRRVILDDPEEFFQQTVLQHPEVQRKLQLWLTVAHSAFVALEAFFKKPKIYCLTGFYELERVSAKTDDGKSDSLEAGISSAVVGAATGVPVGFAIGPLANGKTIEADVFMPGPCIWAARYQQIDVEWRKETTQGKSPLPKITLRPEPVFSKYMVRAGPKRADEEAEESLDPTQSEAQVRKGDEMTMKLRGADEVMDGMEEMDTEEEKKYWKAFKKAEDRLLRQEEVDKEDASSGSENSDRNATSSSCPVGSLETSEDVGKGD</sequence>
<feature type="region of interest" description="Disordered" evidence="1">
    <location>
        <begin position="240"/>
        <end position="270"/>
    </location>
</feature>
<name>A0A4U0VED3_9PEZI</name>
<evidence type="ECO:0000256" key="1">
    <source>
        <dbReference type="SAM" id="MobiDB-lite"/>
    </source>
</evidence>